<gene>
    <name evidence="11" type="primary">rpoA</name>
    <name evidence="13" type="ORF">H9L05_10420</name>
</gene>
<evidence type="ECO:0000256" key="9">
    <source>
        <dbReference type="ARBA" id="ARBA00033070"/>
    </source>
</evidence>
<dbReference type="Pfam" id="PF03118">
    <property type="entry name" value="RNA_pol_A_CTD"/>
    <property type="match status" value="1"/>
</dbReference>
<feature type="domain" description="DNA-directed RNA polymerase RpoA/D/Rpb3-type" evidence="12">
    <location>
        <begin position="21"/>
        <end position="230"/>
    </location>
</feature>
<feature type="region of interest" description="Alpha N-terminal domain (alpha-NTD)" evidence="11">
    <location>
        <begin position="1"/>
        <end position="235"/>
    </location>
</feature>
<evidence type="ECO:0000313" key="14">
    <source>
        <dbReference type="Proteomes" id="UP000516093"/>
    </source>
</evidence>
<dbReference type="FunFam" id="2.170.120.12:FF:000001">
    <property type="entry name" value="DNA-directed RNA polymerase subunit alpha"/>
    <property type="match status" value="1"/>
</dbReference>
<dbReference type="SUPFAM" id="SSF55257">
    <property type="entry name" value="RBP11-like subunits of RNA polymerase"/>
    <property type="match status" value="1"/>
</dbReference>
<accession>A0A7H0H030</accession>
<evidence type="ECO:0000259" key="12">
    <source>
        <dbReference type="SMART" id="SM00662"/>
    </source>
</evidence>
<dbReference type="CDD" id="cd06928">
    <property type="entry name" value="RNAP_alpha_NTD"/>
    <property type="match status" value="1"/>
</dbReference>
<dbReference type="InterPro" id="IPR011263">
    <property type="entry name" value="DNA-dir_RNA_pol_RpoA/D/Rpb3"/>
</dbReference>
<dbReference type="Gene3D" id="1.10.150.20">
    <property type="entry name" value="5' to 3' exonuclease, C-terminal subdomain"/>
    <property type="match status" value="1"/>
</dbReference>
<comment type="subunit">
    <text evidence="11">Homodimer. The RNAP catalytic core consists of 2 alpha, 1 beta, 1 beta' and 1 omega subunit. When a sigma factor is associated with the core the holoenzyme is formed, which can initiate transcription.</text>
</comment>
<feature type="region of interest" description="Alpha C-terminal domain (alpha-CTD)" evidence="11">
    <location>
        <begin position="252"/>
        <end position="329"/>
    </location>
</feature>
<evidence type="ECO:0000256" key="2">
    <source>
        <dbReference type="ARBA" id="ARBA00012418"/>
    </source>
</evidence>
<comment type="function">
    <text evidence="11">DNA-dependent RNA polymerase catalyzes the transcription of DNA into RNA using the four ribonucleoside triphosphates as substrates.</text>
</comment>
<dbReference type="Pfam" id="PF01000">
    <property type="entry name" value="RNA_pol_A_bac"/>
    <property type="match status" value="1"/>
</dbReference>
<evidence type="ECO:0000256" key="8">
    <source>
        <dbReference type="ARBA" id="ARBA00032524"/>
    </source>
</evidence>
<dbReference type="AlphaFoldDB" id="A0A7H0H030"/>
<evidence type="ECO:0000256" key="3">
    <source>
        <dbReference type="ARBA" id="ARBA00015972"/>
    </source>
</evidence>
<dbReference type="EMBL" id="CP060784">
    <property type="protein sequence ID" value="QNP53896.1"/>
    <property type="molecule type" value="Genomic_DNA"/>
</dbReference>
<comment type="domain">
    <text evidence="11">The N-terminal domain is essential for RNAP assembly and basal transcription, whereas the C-terminal domain is involved in interaction with transcriptional regulators and with upstream promoter elements.</text>
</comment>
<organism evidence="13 14">
    <name type="scientific">Hymenobacter qilianensis</name>
    <dbReference type="NCBI Taxonomy" id="1385715"/>
    <lineage>
        <taxon>Bacteria</taxon>
        <taxon>Pseudomonadati</taxon>
        <taxon>Bacteroidota</taxon>
        <taxon>Cytophagia</taxon>
        <taxon>Cytophagales</taxon>
        <taxon>Hymenobacteraceae</taxon>
        <taxon>Hymenobacter</taxon>
    </lineage>
</organism>
<dbReference type="InterPro" id="IPR011260">
    <property type="entry name" value="RNAP_asu_C"/>
</dbReference>
<sequence length="329" mass="37313">MSILAFQMPEKVVMEKSDDFYGTFEFKPLEKGYGVTIGNALRRILLSSLEGYAVTSVRTPSVLHEFMTIEGVIEDMSEIILNLKMVRFKKVSDAIEDKITVRIKGQETFTAGDINKFTNGFQVLNPELVICHVDTNTELEFELAVQKGRGYVPAEENKPTDQVFGQIAIDAIFTPIKNVKYSIENTRVEQKTDYEKLLIEIQTDGSIHPEEALKGAANILIQHFMLFSDNTMTFETAKAEEEETVDEETLHMRKVLKTPLADMDLSVRAYNCLKAADIKTLGDLVQLDMSDMMKFRNFGKKSLTELENLVEEKGLNFGMDLSKYKLDED</sequence>
<evidence type="ECO:0000256" key="1">
    <source>
        <dbReference type="ARBA" id="ARBA00007123"/>
    </source>
</evidence>
<keyword evidence="6 11" id="KW-0548">Nucleotidyltransferase</keyword>
<reference evidence="13 14" key="1">
    <citation type="submission" date="2020-08" db="EMBL/GenBank/DDBJ databases">
        <title>Genome sequence of Hymenobacter qilianensis JCM 19763T.</title>
        <authorList>
            <person name="Hyun D.-W."/>
            <person name="Bae J.-W."/>
        </authorList>
    </citation>
    <scope>NUCLEOTIDE SEQUENCE [LARGE SCALE GENOMIC DNA]</scope>
    <source>
        <strain evidence="13 14">JCM 19763</strain>
    </source>
</reference>
<dbReference type="GO" id="GO:0003899">
    <property type="term" value="F:DNA-directed RNA polymerase activity"/>
    <property type="evidence" value="ECO:0007669"/>
    <property type="project" value="UniProtKB-UniRule"/>
</dbReference>
<dbReference type="Gene3D" id="3.30.1360.10">
    <property type="entry name" value="RNA polymerase, RBP11-like subunit"/>
    <property type="match status" value="1"/>
</dbReference>
<dbReference type="InterPro" id="IPR036643">
    <property type="entry name" value="RNApol_insert_sf"/>
</dbReference>
<keyword evidence="14" id="KW-1185">Reference proteome</keyword>
<keyword evidence="7 11" id="KW-0804">Transcription</keyword>
<evidence type="ECO:0000256" key="7">
    <source>
        <dbReference type="ARBA" id="ARBA00023163"/>
    </source>
</evidence>
<proteinExistence type="inferred from homology"/>
<evidence type="ECO:0000256" key="6">
    <source>
        <dbReference type="ARBA" id="ARBA00022695"/>
    </source>
</evidence>
<dbReference type="NCBIfam" id="NF003519">
    <property type="entry name" value="PRK05182.2-5"/>
    <property type="match status" value="1"/>
</dbReference>
<dbReference type="SMART" id="SM00662">
    <property type="entry name" value="RPOLD"/>
    <property type="match status" value="1"/>
</dbReference>
<dbReference type="Gene3D" id="2.170.120.12">
    <property type="entry name" value="DNA-directed RNA polymerase, insert domain"/>
    <property type="match status" value="1"/>
</dbReference>
<dbReference type="SUPFAM" id="SSF47789">
    <property type="entry name" value="C-terminal domain of RNA polymerase alpha subunit"/>
    <property type="match status" value="1"/>
</dbReference>
<dbReference type="NCBIfam" id="NF003516">
    <property type="entry name" value="PRK05182.2-2"/>
    <property type="match status" value="1"/>
</dbReference>
<dbReference type="Pfam" id="PF01193">
    <property type="entry name" value="RNA_pol_L"/>
    <property type="match status" value="1"/>
</dbReference>
<dbReference type="Proteomes" id="UP000516093">
    <property type="component" value="Chromosome"/>
</dbReference>
<dbReference type="InterPro" id="IPR011262">
    <property type="entry name" value="DNA-dir_RNA_pol_insert"/>
</dbReference>
<dbReference type="EC" id="2.7.7.6" evidence="2 11"/>
<evidence type="ECO:0000256" key="10">
    <source>
        <dbReference type="ARBA" id="ARBA00048552"/>
    </source>
</evidence>
<dbReference type="GO" id="GO:0003677">
    <property type="term" value="F:DNA binding"/>
    <property type="evidence" value="ECO:0007669"/>
    <property type="project" value="UniProtKB-UniRule"/>
</dbReference>
<evidence type="ECO:0000256" key="11">
    <source>
        <dbReference type="HAMAP-Rule" id="MF_00059"/>
    </source>
</evidence>
<comment type="catalytic activity">
    <reaction evidence="10 11">
        <text>RNA(n) + a ribonucleoside 5'-triphosphate = RNA(n+1) + diphosphate</text>
        <dbReference type="Rhea" id="RHEA:21248"/>
        <dbReference type="Rhea" id="RHEA-COMP:14527"/>
        <dbReference type="Rhea" id="RHEA-COMP:17342"/>
        <dbReference type="ChEBI" id="CHEBI:33019"/>
        <dbReference type="ChEBI" id="CHEBI:61557"/>
        <dbReference type="ChEBI" id="CHEBI:140395"/>
        <dbReference type="EC" id="2.7.7.6"/>
    </reaction>
</comment>
<keyword evidence="5 11" id="KW-0808">Transferase</keyword>
<dbReference type="NCBIfam" id="TIGR02027">
    <property type="entry name" value="rpoA"/>
    <property type="match status" value="1"/>
</dbReference>
<comment type="similarity">
    <text evidence="1 11">Belongs to the RNA polymerase alpha chain family.</text>
</comment>
<evidence type="ECO:0000256" key="4">
    <source>
        <dbReference type="ARBA" id="ARBA00022478"/>
    </source>
</evidence>
<dbReference type="HAMAP" id="MF_00059">
    <property type="entry name" value="RNApol_bact_RpoA"/>
    <property type="match status" value="1"/>
</dbReference>
<dbReference type="GO" id="GO:0005737">
    <property type="term" value="C:cytoplasm"/>
    <property type="evidence" value="ECO:0007669"/>
    <property type="project" value="UniProtKB-ARBA"/>
</dbReference>
<dbReference type="InterPro" id="IPR011773">
    <property type="entry name" value="DNA-dir_RpoA"/>
</dbReference>
<evidence type="ECO:0000256" key="5">
    <source>
        <dbReference type="ARBA" id="ARBA00022679"/>
    </source>
</evidence>
<keyword evidence="4 11" id="KW-0240">DNA-directed RNA polymerase</keyword>
<dbReference type="NCBIfam" id="NF003513">
    <property type="entry name" value="PRK05182.1-2"/>
    <property type="match status" value="1"/>
</dbReference>
<dbReference type="InterPro" id="IPR036603">
    <property type="entry name" value="RBP11-like"/>
</dbReference>
<evidence type="ECO:0000313" key="13">
    <source>
        <dbReference type="EMBL" id="QNP53896.1"/>
    </source>
</evidence>
<protein>
    <recommendedName>
        <fullName evidence="3 11">DNA-directed RNA polymerase subunit alpha</fullName>
        <shortName evidence="11">RNAP subunit alpha</shortName>
        <ecNumber evidence="2 11">2.7.7.6</ecNumber>
    </recommendedName>
    <alternativeName>
        <fullName evidence="9 11">RNA polymerase subunit alpha</fullName>
    </alternativeName>
    <alternativeName>
        <fullName evidence="8 11">Transcriptase subunit alpha</fullName>
    </alternativeName>
</protein>
<dbReference type="SUPFAM" id="SSF56553">
    <property type="entry name" value="Insert subdomain of RNA polymerase alpha subunit"/>
    <property type="match status" value="1"/>
</dbReference>
<dbReference type="GO" id="GO:0046983">
    <property type="term" value="F:protein dimerization activity"/>
    <property type="evidence" value="ECO:0007669"/>
    <property type="project" value="InterPro"/>
</dbReference>
<dbReference type="GO" id="GO:0000428">
    <property type="term" value="C:DNA-directed RNA polymerase complex"/>
    <property type="evidence" value="ECO:0007669"/>
    <property type="project" value="UniProtKB-KW"/>
</dbReference>
<name>A0A7H0H030_9BACT</name>
<dbReference type="KEGG" id="hqi:H9L05_10420"/>
<dbReference type="GO" id="GO:0006351">
    <property type="term" value="P:DNA-templated transcription"/>
    <property type="evidence" value="ECO:0007669"/>
    <property type="project" value="UniProtKB-UniRule"/>
</dbReference>
<dbReference type="RefSeq" id="WP_187734073.1">
    <property type="nucleotide sequence ID" value="NZ_BMFN01000001.1"/>
</dbReference>